<accession>A0ABW5LW72</accession>
<evidence type="ECO:0000256" key="1">
    <source>
        <dbReference type="SAM" id="Phobius"/>
    </source>
</evidence>
<name>A0ABW5LW72_9FLAO</name>
<keyword evidence="1" id="KW-0812">Transmembrane</keyword>
<evidence type="ECO:0008006" key="4">
    <source>
        <dbReference type="Google" id="ProtNLM"/>
    </source>
</evidence>
<keyword evidence="1" id="KW-1133">Transmembrane helix</keyword>
<gene>
    <name evidence="2" type="ORF">ACFSRZ_11695</name>
</gene>
<organism evidence="2 3">
    <name type="scientific">Pseudotenacibaculum haliotis</name>
    <dbReference type="NCBI Taxonomy" id="1862138"/>
    <lineage>
        <taxon>Bacteria</taxon>
        <taxon>Pseudomonadati</taxon>
        <taxon>Bacteroidota</taxon>
        <taxon>Flavobacteriia</taxon>
        <taxon>Flavobacteriales</taxon>
        <taxon>Flavobacteriaceae</taxon>
        <taxon>Pseudotenacibaculum</taxon>
    </lineage>
</organism>
<feature type="transmembrane region" description="Helical" evidence="1">
    <location>
        <begin position="54"/>
        <end position="75"/>
    </location>
</feature>
<comment type="caution">
    <text evidence="2">The sequence shown here is derived from an EMBL/GenBank/DDBJ whole genome shotgun (WGS) entry which is preliminary data.</text>
</comment>
<feature type="transmembrane region" description="Helical" evidence="1">
    <location>
        <begin position="135"/>
        <end position="154"/>
    </location>
</feature>
<sequence>MLQIKFPNDTGPIYQETIQGRLPVEPFNTFSNLIFIAILVFFIVRIYKQPKQHIFLWISIPIIFTSWVGGTVFHATRSHQVWLVMDWLPIMIVCLLGILYFIGKSQEKWWQRIAFFGILFLMNYGFRMLDLPRNFAISAGYAITAITVLTPFFLYAYKTQWKNVRFLIFGMVVFGLAVTFRTLDSVIVLLPMGTHWLWHTFGGVAVFFLLYYIYKDDLESAKILKPFSS</sequence>
<feature type="transmembrane region" description="Helical" evidence="1">
    <location>
        <begin position="29"/>
        <end position="47"/>
    </location>
</feature>
<evidence type="ECO:0000313" key="2">
    <source>
        <dbReference type="EMBL" id="MFD2568041.1"/>
    </source>
</evidence>
<feature type="transmembrane region" description="Helical" evidence="1">
    <location>
        <begin position="166"/>
        <end position="190"/>
    </location>
</feature>
<reference evidence="3" key="1">
    <citation type="journal article" date="2019" name="Int. J. Syst. Evol. Microbiol.">
        <title>The Global Catalogue of Microorganisms (GCM) 10K type strain sequencing project: providing services to taxonomists for standard genome sequencing and annotation.</title>
        <authorList>
            <consortium name="The Broad Institute Genomics Platform"/>
            <consortium name="The Broad Institute Genome Sequencing Center for Infectious Disease"/>
            <person name="Wu L."/>
            <person name="Ma J."/>
        </authorList>
    </citation>
    <scope>NUCLEOTIDE SEQUENCE [LARGE SCALE GENOMIC DNA]</scope>
    <source>
        <strain evidence="3">KCTC 52127</strain>
    </source>
</reference>
<feature type="transmembrane region" description="Helical" evidence="1">
    <location>
        <begin position="109"/>
        <end position="129"/>
    </location>
</feature>
<proteinExistence type="predicted"/>
<feature type="transmembrane region" description="Helical" evidence="1">
    <location>
        <begin position="81"/>
        <end position="102"/>
    </location>
</feature>
<dbReference type="EMBL" id="JBHULH010000004">
    <property type="protein sequence ID" value="MFD2568041.1"/>
    <property type="molecule type" value="Genomic_DNA"/>
</dbReference>
<dbReference type="RefSeq" id="WP_379666743.1">
    <property type="nucleotide sequence ID" value="NZ_JBHULH010000004.1"/>
</dbReference>
<feature type="transmembrane region" description="Helical" evidence="1">
    <location>
        <begin position="196"/>
        <end position="214"/>
    </location>
</feature>
<evidence type="ECO:0000313" key="3">
    <source>
        <dbReference type="Proteomes" id="UP001597508"/>
    </source>
</evidence>
<keyword evidence="1" id="KW-0472">Membrane</keyword>
<dbReference type="Proteomes" id="UP001597508">
    <property type="component" value="Unassembled WGS sequence"/>
</dbReference>
<keyword evidence="3" id="KW-1185">Reference proteome</keyword>
<protein>
    <recommendedName>
        <fullName evidence="4">Ceramidase</fullName>
    </recommendedName>
</protein>